<dbReference type="InterPro" id="IPR029062">
    <property type="entry name" value="Class_I_gatase-like"/>
</dbReference>
<evidence type="ECO:0000259" key="1">
    <source>
        <dbReference type="Pfam" id="PF00117"/>
    </source>
</evidence>
<protein>
    <submittedName>
        <fullName evidence="2">Related to anthranilate synthase component II</fullName>
    </submittedName>
</protein>
<dbReference type="GO" id="GO:0005829">
    <property type="term" value="C:cytosol"/>
    <property type="evidence" value="ECO:0007669"/>
    <property type="project" value="TreeGrafter"/>
</dbReference>
<dbReference type="AlphaFoldDB" id="A0AAI8YVW2"/>
<dbReference type="EMBL" id="CAVMBE010000013">
    <property type="protein sequence ID" value="CAK3931291.1"/>
    <property type="molecule type" value="Genomic_DNA"/>
</dbReference>
<evidence type="ECO:0000313" key="3">
    <source>
        <dbReference type="Proteomes" id="UP001296104"/>
    </source>
</evidence>
<dbReference type="SUPFAM" id="SSF52317">
    <property type="entry name" value="Class I glutamine amidotransferase-like"/>
    <property type="match status" value="1"/>
</dbReference>
<evidence type="ECO:0000313" key="2">
    <source>
        <dbReference type="EMBL" id="CAK3931291.1"/>
    </source>
</evidence>
<gene>
    <name evidence="2" type="ORF">LECACI_7A002936</name>
</gene>
<comment type="caution">
    <text evidence="2">The sequence shown here is derived from an EMBL/GenBank/DDBJ whole genome shotgun (WGS) entry which is preliminary data.</text>
</comment>
<dbReference type="PANTHER" id="PTHR42695">
    <property type="entry name" value="GLUTAMINE AMIDOTRANSFERASE YLR126C-RELATED"/>
    <property type="match status" value="1"/>
</dbReference>
<sequence>MRAAPRTLRIAILECDEPIGRTKEKYGGYGNLFKELLERGAHEVNRKSEEKKEKEEEAPPVELEITKYDVVHHEVYPDVAAVDAVLLTGSRYTAFDDDAWILKLVRFTQECLGSGNGVRVIGVCFGHQIVGRALGVRVARAPVEDGWEVAVTEVGLSEKGREVFGLERLAIHQMHRDIVCEYPPGVEALGSSDRCRVQGMYAPKRLITVQGHPEFNGDIVTELLENRHARGIFDDGMFEDGMSRVRKHHDGVAVSVAFLRFLLE</sequence>
<organism evidence="2 3">
    <name type="scientific">Lecanosticta acicola</name>
    <dbReference type="NCBI Taxonomy" id="111012"/>
    <lineage>
        <taxon>Eukaryota</taxon>
        <taxon>Fungi</taxon>
        <taxon>Dikarya</taxon>
        <taxon>Ascomycota</taxon>
        <taxon>Pezizomycotina</taxon>
        <taxon>Dothideomycetes</taxon>
        <taxon>Dothideomycetidae</taxon>
        <taxon>Mycosphaerellales</taxon>
        <taxon>Mycosphaerellaceae</taxon>
        <taxon>Lecanosticta</taxon>
    </lineage>
</organism>
<reference evidence="2" key="1">
    <citation type="submission" date="2023-11" db="EMBL/GenBank/DDBJ databases">
        <authorList>
            <person name="Alioto T."/>
            <person name="Alioto T."/>
            <person name="Gomez Garrido J."/>
        </authorList>
    </citation>
    <scope>NUCLEOTIDE SEQUENCE</scope>
</reference>
<accession>A0AAI8YVW2</accession>
<dbReference type="InterPro" id="IPR017926">
    <property type="entry name" value="GATASE"/>
</dbReference>
<dbReference type="Pfam" id="PF00117">
    <property type="entry name" value="GATase"/>
    <property type="match status" value="1"/>
</dbReference>
<dbReference type="Gene3D" id="3.40.50.880">
    <property type="match status" value="1"/>
</dbReference>
<dbReference type="GO" id="GO:0005634">
    <property type="term" value="C:nucleus"/>
    <property type="evidence" value="ECO:0007669"/>
    <property type="project" value="TreeGrafter"/>
</dbReference>
<dbReference type="InterPro" id="IPR044992">
    <property type="entry name" value="ChyE-like"/>
</dbReference>
<keyword evidence="3" id="KW-1185">Reference proteome</keyword>
<proteinExistence type="predicted"/>
<dbReference type="PROSITE" id="PS51273">
    <property type="entry name" value="GATASE_TYPE_1"/>
    <property type="match status" value="1"/>
</dbReference>
<dbReference type="CDD" id="cd01741">
    <property type="entry name" value="GATase1_1"/>
    <property type="match status" value="1"/>
</dbReference>
<feature type="domain" description="Glutamine amidotransferase" evidence="1">
    <location>
        <begin position="62"/>
        <end position="217"/>
    </location>
</feature>
<dbReference type="PANTHER" id="PTHR42695:SF5">
    <property type="entry name" value="GLUTAMINE AMIDOTRANSFERASE YLR126C-RELATED"/>
    <property type="match status" value="1"/>
</dbReference>
<dbReference type="Proteomes" id="UP001296104">
    <property type="component" value="Unassembled WGS sequence"/>
</dbReference>
<name>A0AAI8YVW2_9PEZI</name>